<dbReference type="PANTHER" id="PTHR46411:SF2">
    <property type="entry name" value="AAA+ ATPASE DOMAIN-CONTAINING PROTEIN"/>
    <property type="match status" value="1"/>
</dbReference>
<dbReference type="GO" id="GO:0016887">
    <property type="term" value="F:ATP hydrolysis activity"/>
    <property type="evidence" value="ECO:0007669"/>
    <property type="project" value="InterPro"/>
</dbReference>
<organism evidence="3 4">
    <name type="scientific">Podospora fimiseda</name>
    <dbReference type="NCBI Taxonomy" id="252190"/>
    <lineage>
        <taxon>Eukaryota</taxon>
        <taxon>Fungi</taxon>
        <taxon>Dikarya</taxon>
        <taxon>Ascomycota</taxon>
        <taxon>Pezizomycotina</taxon>
        <taxon>Sordariomycetes</taxon>
        <taxon>Sordariomycetidae</taxon>
        <taxon>Sordariales</taxon>
        <taxon>Podosporaceae</taxon>
        <taxon>Podospora</taxon>
    </lineage>
</organism>
<dbReference type="InterPro" id="IPR003959">
    <property type="entry name" value="ATPase_AAA_core"/>
</dbReference>
<keyword evidence="4" id="KW-1185">Reference proteome</keyword>
<dbReference type="Gene3D" id="3.40.50.300">
    <property type="entry name" value="P-loop containing nucleotide triphosphate hydrolases"/>
    <property type="match status" value="1"/>
</dbReference>
<gene>
    <name evidence="3" type="ORF">QBC38DRAFT_447848</name>
</gene>
<accession>A0AAN6YS07</accession>
<proteinExistence type="predicted"/>
<comment type="caution">
    <text evidence="3">The sequence shown here is derived from an EMBL/GenBank/DDBJ whole genome shotgun (WGS) entry which is preliminary data.</text>
</comment>
<evidence type="ECO:0000259" key="2">
    <source>
        <dbReference type="Pfam" id="PF00004"/>
    </source>
</evidence>
<dbReference type="AlphaFoldDB" id="A0AAN6YS07"/>
<reference evidence="3" key="1">
    <citation type="journal article" date="2023" name="Mol. Phylogenet. Evol.">
        <title>Genome-scale phylogeny and comparative genomics of the fungal order Sordariales.</title>
        <authorList>
            <person name="Hensen N."/>
            <person name="Bonometti L."/>
            <person name="Westerberg I."/>
            <person name="Brannstrom I.O."/>
            <person name="Guillou S."/>
            <person name="Cros-Aarteil S."/>
            <person name="Calhoun S."/>
            <person name="Haridas S."/>
            <person name="Kuo A."/>
            <person name="Mondo S."/>
            <person name="Pangilinan J."/>
            <person name="Riley R."/>
            <person name="LaButti K."/>
            <person name="Andreopoulos B."/>
            <person name="Lipzen A."/>
            <person name="Chen C."/>
            <person name="Yan M."/>
            <person name="Daum C."/>
            <person name="Ng V."/>
            <person name="Clum A."/>
            <person name="Steindorff A."/>
            <person name="Ohm R.A."/>
            <person name="Martin F."/>
            <person name="Silar P."/>
            <person name="Natvig D.O."/>
            <person name="Lalanne C."/>
            <person name="Gautier V."/>
            <person name="Ament-Velasquez S.L."/>
            <person name="Kruys A."/>
            <person name="Hutchinson M.I."/>
            <person name="Powell A.J."/>
            <person name="Barry K."/>
            <person name="Miller A.N."/>
            <person name="Grigoriev I.V."/>
            <person name="Debuchy R."/>
            <person name="Gladieux P."/>
            <person name="Hiltunen Thoren M."/>
            <person name="Johannesson H."/>
        </authorList>
    </citation>
    <scope>NUCLEOTIDE SEQUENCE</scope>
    <source>
        <strain evidence="3">CBS 990.96</strain>
    </source>
</reference>
<dbReference type="Pfam" id="PF00004">
    <property type="entry name" value="AAA"/>
    <property type="match status" value="1"/>
</dbReference>
<reference evidence="3" key="2">
    <citation type="submission" date="2023-05" db="EMBL/GenBank/DDBJ databases">
        <authorList>
            <consortium name="Lawrence Berkeley National Laboratory"/>
            <person name="Steindorff A."/>
            <person name="Hensen N."/>
            <person name="Bonometti L."/>
            <person name="Westerberg I."/>
            <person name="Brannstrom I.O."/>
            <person name="Guillou S."/>
            <person name="Cros-Aarteil S."/>
            <person name="Calhoun S."/>
            <person name="Haridas S."/>
            <person name="Kuo A."/>
            <person name="Mondo S."/>
            <person name="Pangilinan J."/>
            <person name="Riley R."/>
            <person name="Labutti K."/>
            <person name="Andreopoulos B."/>
            <person name="Lipzen A."/>
            <person name="Chen C."/>
            <person name="Yanf M."/>
            <person name="Daum C."/>
            <person name="Ng V."/>
            <person name="Clum A."/>
            <person name="Ohm R."/>
            <person name="Martin F."/>
            <person name="Silar P."/>
            <person name="Natvig D."/>
            <person name="Lalanne C."/>
            <person name="Gautier V."/>
            <person name="Ament-Velasquez S.L."/>
            <person name="Kruys A."/>
            <person name="Hutchinson M.I."/>
            <person name="Powell A.J."/>
            <person name="Barry K."/>
            <person name="Miller A.N."/>
            <person name="Grigoriev I.V."/>
            <person name="Debuchy R."/>
            <person name="Gladieux P."/>
            <person name="Thoren M.H."/>
            <person name="Johannesson H."/>
        </authorList>
    </citation>
    <scope>NUCLEOTIDE SEQUENCE</scope>
    <source>
        <strain evidence="3">CBS 990.96</strain>
    </source>
</reference>
<dbReference type="GO" id="GO:0005524">
    <property type="term" value="F:ATP binding"/>
    <property type="evidence" value="ECO:0007669"/>
    <property type="project" value="InterPro"/>
</dbReference>
<feature type="compositionally biased region" description="Basic and acidic residues" evidence="1">
    <location>
        <begin position="263"/>
        <end position="275"/>
    </location>
</feature>
<protein>
    <recommendedName>
        <fullName evidence="2">ATPase AAA-type core domain-containing protein</fullName>
    </recommendedName>
</protein>
<feature type="domain" description="ATPase AAA-type core" evidence="2">
    <location>
        <begin position="425"/>
        <end position="474"/>
    </location>
</feature>
<feature type="compositionally biased region" description="Low complexity" evidence="1">
    <location>
        <begin position="289"/>
        <end position="298"/>
    </location>
</feature>
<feature type="region of interest" description="Disordered" evidence="1">
    <location>
        <begin position="477"/>
        <end position="497"/>
    </location>
</feature>
<evidence type="ECO:0000313" key="4">
    <source>
        <dbReference type="Proteomes" id="UP001301958"/>
    </source>
</evidence>
<evidence type="ECO:0000313" key="3">
    <source>
        <dbReference type="EMBL" id="KAK4222890.1"/>
    </source>
</evidence>
<evidence type="ECO:0000256" key="1">
    <source>
        <dbReference type="SAM" id="MobiDB-lite"/>
    </source>
</evidence>
<name>A0AAN6YS07_9PEZI</name>
<feature type="region of interest" description="Disordered" evidence="1">
    <location>
        <begin position="263"/>
        <end position="305"/>
    </location>
</feature>
<feature type="compositionally biased region" description="Basic and acidic residues" evidence="1">
    <location>
        <begin position="477"/>
        <end position="487"/>
    </location>
</feature>
<dbReference type="SUPFAM" id="SSF52540">
    <property type="entry name" value="P-loop containing nucleoside triphosphate hydrolases"/>
    <property type="match status" value="1"/>
</dbReference>
<dbReference type="InterPro" id="IPR027417">
    <property type="entry name" value="P-loop_NTPase"/>
</dbReference>
<dbReference type="PANTHER" id="PTHR46411">
    <property type="entry name" value="FAMILY ATPASE, PUTATIVE-RELATED"/>
    <property type="match status" value="1"/>
</dbReference>
<dbReference type="Proteomes" id="UP001301958">
    <property type="component" value="Unassembled WGS sequence"/>
</dbReference>
<dbReference type="EMBL" id="MU865449">
    <property type="protein sequence ID" value="KAK4222890.1"/>
    <property type="molecule type" value="Genomic_DNA"/>
</dbReference>
<sequence>MSLEDYTSSLPAIFGANDHHDLTALGQRNNGFIDIIEHRTRRKDGGDDIRVIPTSRFQSKEARTTRESAEKKFSNHTLVLHRTVLESFQRSKVIRVGLEVYSPRLCRELRRLMTNKCYGSVDLDRHPIIFPLPFRDLFFHRDEIKTLSCQTQMCRCQTFDKAPQHFGSALGAHSIFRGSKEMQDVLTKRSNTLRQVLGNNMLSFKAQDYIGPAWMRIDYSDLRSTRQINLLHFEVLLRYLDERVVVVYRGYVPGPVQPLEDLNHRIAPREAEQPRKGGKTGRNVNPIFSTQEIESGSESSEDEFNPLEQRAALKKPEQEQERVDRPSDLQSLAELVHKVFHISEENFNWLFPAHVPAIGLRSKQGAYVLSANLRDTKWNQEAYEALQLDPITKDLVKSLVVGHNNSLLRGFDDIIGGKGQGLVFLLHGKPGLGKTLTAESLAEHLRRPLYSISGGELGTDVSTVEKKPNQVFFTTNRKQDSTMHSKPESMSPWHILL</sequence>